<dbReference type="GO" id="GO:0005886">
    <property type="term" value="C:plasma membrane"/>
    <property type="evidence" value="ECO:0007669"/>
    <property type="project" value="UniProtKB-SubCell"/>
</dbReference>
<evidence type="ECO:0000256" key="3">
    <source>
        <dbReference type="ARBA" id="ARBA00022692"/>
    </source>
</evidence>
<evidence type="ECO:0000256" key="1">
    <source>
        <dbReference type="ARBA" id="ARBA00004651"/>
    </source>
</evidence>
<dbReference type="InterPro" id="IPR017850">
    <property type="entry name" value="Alkaline_phosphatase_core_sf"/>
</dbReference>
<organism evidence="8 9">
    <name type="scientific">Candidatus Electronema aureum</name>
    <dbReference type="NCBI Taxonomy" id="2005002"/>
    <lineage>
        <taxon>Bacteria</taxon>
        <taxon>Pseudomonadati</taxon>
        <taxon>Thermodesulfobacteriota</taxon>
        <taxon>Desulfobulbia</taxon>
        <taxon>Desulfobulbales</taxon>
        <taxon>Desulfobulbaceae</taxon>
        <taxon>Candidatus Electronema</taxon>
    </lineage>
</organism>
<dbReference type="InterPro" id="IPR000917">
    <property type="entry name" value="Sulfatase_N"/>
</dbReference>
<evidence type="ECO:0000256" key="4">
    <source>
        <dbReference type="ARBA" id="ARBA00022989"/>
    </source>
</evidence>
<dbReference type="Pfam" id="PF00884">
    <property type="entry name" value="Sulfatase"/>
    <property type="match status" value="1"/>
</dbReference>
<sequence length="252" mass="28240">MQIQKTPADSIRSWLACRYGGVLIFLLVYLCLSFATRATLLLQTTSNHRPFTFPEGQIDLPSLTSGRKGGVKYSDHAIGEFIRNASSKPWFKNTVFVIVADHCASSAGKTELPVDKYHIPLLIYAPGGQIAPGKVDTLMSQMDYAPTLLGLLHWTYPSRFFGHDVRKIKPATDAHALLGNYQKVGHIEDGKMTVLAPKQVKTFYDVAADSTLRQRSSLPKENEEEAISYYQMADYLFDQHTYSELKAEEFAK</sequence>
<dbReference type="PANTHER" id="PTHR47371:SF3">
    <property type="entry name" value="PHOSPHOGLYCEROL TRANSFERASE I"/>
    <property type="match status" value="1"/>
</dbReference>
<keyword evidence="2" id="KW-1003">Cell membrane</keyword>
<evidence type="ECO:0000256" key="5">
    <source>
        <dbReference type="ARBA" id="ARBA00023136"/>
    </source>
</evidence>
<comment type="subcellular location">
    <subcellularLocation>
        <location evidence="1">Cell membrane</location>
        <topology evidence="1">Multi-pass membrane protein</topology>
    </subcellularLocation>
</comment>
<keyword evidence="3 6" id="KW-0812">Transmembrane</keyword>
<evidence type="ECO:0000313" key="8">
    <source>
        <dbReference type="EMBL" id="TAA75633.1"/>
    </source>
</evidence>
<dbReference type="SUPFAM" id="SSF53649">
    <property type="entry name" value="Alkaline phosphatase-like"/>
    <property type="match status" value="1"/>
</dbReference>
<dbReference type="Gene3D" id="3.30.1120.80">
    <property type="match status" value="1"/>
</dbReference>
<dbReference type="Gene3D" id="3.40.720.10">
    <property type="entry name" value="Alkaline Phosphatase, subunit A"/>
    <property type="match status" value="1"/>
</dbReference>
<keyword evidence="5 6" id="KW-0472">Membrane</keyword>
<evidence type="ECO:0000259" key="7">
    <source>
        <dbReference type="Pfam" id="PF00884"/>
    </source>
</evidence>
<evidence type="ECO:0000256" key="2">
    <source>
        <dbReference type="ARBA" id="ARBA00022475"/>
    </source>
</evidence>
<feature type="domain" description="Sulfatase N-terminal" evidence="7">
    <location>
        <begin position="41"/>
        <end position="152"/>
    </location>
</feature>
<protein>
    <submittedName>
        <fullName evidence="8">Sulfatase</fullName>
    </submittedName>
</protein>
<keyword evidence="9" id="KW-1185">Reference proteome</keyword>
<dbReference type="EMBL" id="NQJD01000005">
    <property type="protein sequence ID" value="TAA75633.1"/>
    <property type="molecule type" value="Genomic_DNA"/>
</dbReference>
<gene>
    <name evidence="8" type="ORF">CDV28_10591</name>
</gene>
<name>A0A521G3S9_9BACT</name>
<dbReference type="Proteomes" id="UP000316238">
    <property type="component" value="Unassembled WGS sequence"/>
</dbReference>
<comment type="caution">
    <text evidence="8">The sequence shown here is derived from an EMBL/GenBank/DDBJ whole genome shotgun (WGS) entry which is preliminary data.</text>
</comment>
<proteinExistence type="predicted"/>
<dbReference type="AlphaFoldDB" id="A0A521G3S9"/>
<evidence type="ECO:0000256" key="6">
    <source>
        <dbReference type="SAM" id="Phobius"/>
    </source>
</evidence>
<keyword evidence="4 6" id="KW-1133">Transmembrane helix</keyword>
<evidence type="ECO:0000313" key="9">
    <source>
        <dbReference type="Proteomes" id="UP000316238"/>
    </source>
</evidence>
<dbReference type="InterPro" id="IPR050448">
    <property type="entry name" value="OpgB/LTA_synthase_biosynth"/>
</dbReference>
<accession>A0A521G3S9</accession>
<feature type="transmembrane region" description="Helical" evidence="6">
    <location>
        <begin position="21"/>
        <end position="42"/>
    </location>
</feature>
<dbReference type="PANTHER" id="PTHR47371">
    <property type="entry name" value="LIPOTEICHOIC ACID SYNTHASE"/>
    <property type="match status" value="1"/>
</dbReference>
<reference evidence="8" key="1">
    <citation type="submission" date="2017-07" db="EMBL/GenBank/DDBJ databases">
        <title>The cable genome - Insights into the physiology and evolution of filamentous bacteria capable of sulfide oxidation via long distance electron transfer.</title>
        <authorList>
            <person name="Thorup C."/>
            <person name="Bjerg J.T."/>
            <person name="Schreiber L."/>
            <person name="Nielsen L.P."/>
            <person name="Kjeldsen K.U."/>
            <person name="Boesen T."/>
            <person name="Boggild A."/>
            <person name="Meysman F."/>
            <person name="Geelhoed J."/>
            <person name="Schramm A."/>
        </authorList>
    </citation>
    <scope>NUCLEOTIDE SEQUENCE [LARGE SCALE GENOMIC DNA]</scope>
    <source>
        <strain evidence="8">GS</strain>
    </source>
</reference>